<feature type="domain" description="Peptidase M48" evidence="12">
    <location>
        <begin position="192"/>
        <end position="383"/>
    </location>
</feature>
<keyword evidence="5 10" id="KW-0378">Hydrolase</keyword>
<feature type="transmembrane region" description="Helical" evidence="11">
    <location>
        <begin position="45"/>
        <end position="70"/>
    </location>
</feature>
<dbReference type="GO" id="GO:0004222">
    <property type="term" value="F:metalloendopeptidase activity"/>
    <property type="evidence" value="ECO:0007669"/>
    <property type="project" value="InterPro"/>
</dbReference>
<keyword evidence="4" id="KW-0479">Metal-binding</keyword>
<dbReference type="Gene3D" id="3.30.2010.10">
    <property type="entry name" value="Metalloproteases ('zincins'), catalytic domain"/>
    <property type="match status" value="1"/>
</dbReference>
<keyword evidence="3 11" id="KW-0812">Transmembrane</keyword>
<dbReference type="Pfam" id="PF01435">
    <property type="entry name" value="Peptidase_M48"/>
    <property type="match status" value="1"/>
</dbReference>
<feature type="transmembrane region" description="Helical" evidence="11">
    <location>
        <begin position="82"/>
        <end position="105"/>
    </location>
</feature>
<feature type="transmembrane region" description="Helical" evidence="11">
    <location>
        <begin position="6"/>
        <end position="24"/>
    </location>
</feature>
<dbReference type="InterPro" id="IPR050083">
    <property type="entry name" value="HtpX_protease"/>
</dbReference>
<dbReference type="InterPro" id="IPR001915">
    <property type="entry name" value="Peptidase_M48"/>
</dbReference>
<feature type="transmembrane region" description="Helical" evidence="11">
    <location>
        <begin position="268"/>
        <end position="289"/>
    </location>
</feature>
<dbReference type="STRING" id="582419.TES1_1806"/>
<dbReference type="RefSeq" id="WP_042682231.1">
    <property type="nucleotide sequence ID" value="NZ_CP006965.1"/>
</dbReference>
<evidence type="ECO:0000259" key="12">
    <source>
        <dbReference type="Pfam" id="PF01435"/>
    </source>
</evidence>
<dbReference type="KEGG" id="ths:TES1_1806"/>
<dbReference type="PANTHER" id="PTHR43221:SF2">
    <property type="entry name" value="PROTEASE HTPX HOMOLOG"/>
    <property type="match status" value="1"/>
</dbReference>
<evidence type="ECO:0000256" key="3">
    <source>
        <dbReference type="ARBA" id="ARBA00022692"/>
    </source>
</evidence>
<keyword evidence="6 10" id="KW-0862">Zinc</keyword>
<evidence type="ECO:0000256" key="2">
    <source>
        <dbReference type="ARBA" id="ARBA00022670"/>
    </source>
</evidence>
<dbReference type="OrthoDB" id="99106at2157"/>
<feature type="transmembrane region" description="Helical" evidence="11">
    <location>
        <begin position="126"/>
        <end position="151"/>
    </location>
</feature>
<dbReference type="Proteomes" id="UP000019027">
    <property type="component" value="Chromosome"/>
</dbReference>
<dbReference type="AlphaFoldDB" id="W0I4Y7"/>
<comment type="cofactor">
    <cofactor evidence="10">
        <name>Zn(2+)</name>
        <dbReference type="ChEBI" id="CHEBI:29105"/>
    </cofactor>
    <text evidence="10">Binds 1 zinc ion per subunit.</text>
</comment>
<evidence type="ECO:0000256" key="7">
    <source>
        <dbReference type="ARBA" id="ARBA00022989"/>
    </source>
</evidence>
<keyword evidence="1" id="KW-1003">Cell membrane</keyword>
<keyword evidence="2 10" id="KW-0645">Protease</keyword>
<feature type="transmembrane region" description="Helical" evidence="11">
    <location>
        <begin position="301"/>
        <end position="323"/>
    </location>
</feature>
<evidence type="ECO:0000256" key="4">
    <source>
        <dbReference type="ARBA" id="ARBA00022723"/>
    </source>
</evidence>
<evidence type="ECO:0000256" key="6">
    <source>
        <dbReference type="ARBA" id="ARBA00022833"/>
    </source>
</evidence>
<dbReference type="GO" id="GO:0006508">
    <property type="term" value="P:proteolysis"/>
    <property type="evidence" value="ECO:0007669"/>
    <property type="project" value="UniProtKB-KW"/>
</dbReference>
<dbReference type="PANTHER" id="PTHR43221">
    <property type="entry name" value="PROTEASE HTPX"/>
    <property type="match status" value="1"/>
</dbReference>
<feature type="transmembrane region" description="Helical" evidence="11">
    <location>
        <begin position="163"/>
        <end position="182"/>
    </location>
</feature>
<evidence type="ECO:0000256" key="9">
    <source>
        <dbReference type="ARBA" id="ARBA00023136"/>
    </source>
</evidence>
<evidence type="ECO:0000256" key="11">
    <source>
        <dbReference type="SAM" id="Phobius"/>
    </source>
</evidence>
<name>W0I4Y7_9EURY</name>
<evidence type="ECO:0000313" key="13">
    <source>
        <dbReference type="EMBL" id="AHF81181.1"/>
    </source>
</evidence>
<evidence type="ECO:0000313" key="14">
    <source>
        <dbReference type="Proteomes" id="UP000019027"/>
    </source>
</evidence>
<comment type="similarity">
    <text evidence="10">Belongs to the peptidase M48 family.</text>
</comment>
<dbReference type="GO" id="GO:0046872">
    <property type="term" value="F:metal ion binding"/>
    <property type="evidence" value="ECO:0007669"/>
    <property type="project" value="UniProtKB-KW"/>
</dbReference>
<organism evidence="13 14">
    <name type="scientific">Thermococcus paralvinellae</name>
    <dbReference type="NCBI Taxonomy" id="582419"/>
    <lineage>
        <taxon>Archaea</taxon>
        <taxon>Methanobacteriati</taxon>
        <taxon>Methanobacteriota</taxon>
        <taxon>Thermococci</taxon>
        <taxon>Thermococcales</taxon>
        <taxon>Thermococcaceae</taxon>
        <taxon>Thermococcus</taxon>
    </lineage>
</organism>
<dbReference type="HOGENOM" id="CLU_770785_0_0_2"/>
<keyword evidence="14" id="KW-1185">Reference proteome</keyword>
<reference evidence="13 14" key="1">
    <citation type="journal article" date="2014" name="Int. J. Syst. Evol. Microbiol.">
        <title>Thermococcus paralvinellae sp. nov. and Thermococcus cleftensis sp. nov. of hyperthermophilic heterotrophs from deep-sea hydrothermal vents.</title>
        <authorList>
            <person name="Hensley S.A."/>
            <person name="Jung J.H."/>
            <person name="Park C.S."/>
            <person name="Holden J.F."/>
        </authorList>
    </citation>
    <scope>NUCLEOTIDE SEQUENCE [LARGE SCALE GENOMIC DNA]</scope>
    <source>
        <strain evidence="13 14">ES1</strain>
    </source>
</reference>
<keyword evidence="9 11" id="KW-0472">Membrane</keyword>
<dbReference type="GeneID" id="24907399"/>
<proteinExistence type="inferred from homology"/>
<sequence length="385" mass="44735">MKTILILILWLVTIVVPPLIMRHWGRKILKRSISKKEKNYQLQKLGVICILGAFFVYLLGTMALEILDWALDIVDKLPLPPILLAFVFAAIIISPLLISIFLIMYEIVKLRVNITEEKIENPKKEVLKALAIILGSIVGFAFIWQLLMLYLPSTLTSKWWFDLLMYSILILAFFALFPLILIRVGTKSEFDPELKAELMRFCEEQGVKVRDIIVKGKPGQKLANAMVTGIIPRYRYVVLTRYLVDNFEEDEIKAVLAHEIGHIKGKHLWINAALSISWFVFWIGIVYVLHKFGIKVFSSSWVFFGIYFFPFFFWLFGIESWIIQRNEFKADEFAAKVSGKDTMIKALRKLADFNLTPERTGKWFNVLSFHPSIEERIKHLEEVEE</sequence>
<keyword evidence="7 11" id="KW-1133">Transmembrane helix</keyword>
<evidence type="ECO:0000256" key="10">
    <source>
        <dbReference type="RuleBase" id="RU003983"/>
    </source>
</evidence>
<dbReference type="EMBL" id="CP006965">
    <property type="protein sequence ID" value="AHF81181.1"/>
    <property type="molecule type" value="Genomic_DNA"/>
</dbReference>
<evidence type="ECO:0000256" key="1">
    <source>
        <dbReference type="ARBA" id="ARBA00022475"/>
    </source>
</evidence>
<gene>
    <name evidence="13" type="ORF">TES1_1806</name>
</gene>
<evidence type="ECO:0000256" key="5">
    <source>
        <dbReference type="ARBA" id="ARBA00022801"/>
    </source>
</evidence>
<protein>
    <recommendedName>
        <fullName evidence="12">Peptidase M48 domain-containing protein</fullName>
    </recommendedName>
</protein>
<keyword evidence="8 10" id="KW-0482">Metalloprotease</keyword>
<accession>W0I4Y7</accession>
<evidence type="ECO:0000256" key="8">
    <source>
        <dbReference type="ARBA" id="ARBA00023049"/>
    </source>
</evidence>